<dbReference type="Pfam" id="PF00395">
    <property type="entry name" value="SLH"/>
    <property type="match status" value="3"/>
</dbReference>
<protein>
    <submittedName>
        <fullName evidence="4">N-acetylmuramoyl-L-alanine amidase</fullName>
        <ecNumber evidence="4">3.5.1.28</ecNumber>
    </submittedName>
</protein>
<dbReference type="GO" id="GO:0008745">
    <property type="term" value="F:N-acetylmuramoyl-L-alanine amidase activity"/>
    <property type="evidence" value="ECO:0007669"/>
    <property type="project" value="UniProtKB-EC"/>
</dbReference>
<dbReference type="CDD" id="cd02696">
    <property type="entry name" value="MurNAc-LAA"/>
    <property type="match status" value="1"/>
</dbReference>
<dbReference type="SUPFAM" id="SSF53187">
    <property type="entry name" value="Zn-dependent exopeptidases"/>
    <property type="match status" value="1"/>
</dbReference>
<evidence type="ECO:0000259" key="3">
    <source>
        <dbReference type="PROSITE" id="PS51272"/>
    </source>
</evidence>
<sequence length="472" mass="52052">MKFKKTIIFQMIIVLALSLMIPFQPTHAASLTDIPADVQKEVNNLIQRGIISGYPDNTFKPDNKVTREEVAYMIGKALNLKEDFRKPSFSDINPKSFGSGYIATAVENGIISGHTDGTFRPKDKITRGHISIMLERAFELKGVNTAVFSDVSPKDKNLYSAVDALYSNGVKTALGNGLFKPNEEINRAEFSVLVARSINPTYRQEVKVNEYVVNLEGTTLNVRSGPGMEHAVVGKLTNNTRVLTTGSNDIWQYMQTASVNGFVHKDYLVSANGDESIEAELPNKPELPKRHIAIDAGHGGYDPGAAGNGLVEKIVTLEVAKKVEKLLEKENVKVKMTRESDVYVGLEERVNIASKANVDAFVSIHMNSFSNGNASGTESFYRLANVSTKVSDSKQLTTFIQNRLYKALNTTNRGVKTANFAVLRTTFPSTLIELAFISNKSDAGKLGSEQYQDISAQAITAGIMDYYRWKER</sequence>
<evidence type="ECO:0000256" key="2">
    <source>
        <dbReference type="SAM" id="SignalP"/>
    </source>
</evidence>
<dbReference type="PANTHER" id="PTHR30404">
    <property type="entry name" value="N-ACETYLMURAMOYL-L-ALANINE AMIDASE"/>
    <property type="match status" value="1"/>
</dbReference>
<dbReference type="Pfam" id="PF01520">
    <property type="entry name" value="Amidase_3"/>
    <property type="match status" value="1"/>
</dbReference>
<feature type="chain" id="PRO_5046991188" evidence="2">
    <location>
        <begin position="29"/>
        <end position="472"/>
    </location>
</feature>
<dbReference type="Proteomes" id="UP001597218">
    <property type="component" value="Unassembled WGS sequence"/>
</dbReference>
<dbReference type="SMART" id="SM00646">
    <property type="entry name" value="Ami_3"/>
    <property type="match status" value="1"/>
</dbReference>
<feature type="domain" description="SLH" evidence="3">
    <location>
        <begin position="25"/>
        <end position="84"/>
    </location>
</feature>
<feature type="domain" description="SLH" evidence="3">
    <location>
        <begin position="149"/>
        <end position="208"/>
    </location>
</feature>
<dbReference type="Gene3D" id="2.30.30.40">
    <property type="entry name" value="SH3 Domains"/>
    <property type="match status" value="1"/>
</dbReference>
<dbReference type="InterPro" id="IPR050695">
    <property type="entry name" value="N-acetylmuramoyl_amidase_3"/>
</dbReference>
<dbReference type="PANTHER" id="PTHR30404:SF0">
    <property type="entry name" value="N-ACETYLMURAMOYL-L-ALANINE AMIDASE AMIC"/>
    <property type="match status" value="1"/>
</dbReference>
<dbReference type="PROSITE" id="PS51272">
    <property type="entry name" value="SLH"/>
    <property type="match status" value="3"/>
</dbReference>
<evidence type="ECO:0000313" key="5">
    <source>
        <dbReference type="Proteomes" id="UP001597218"/>
    </source>
</evidence>
<evidence type="ECO:0000313" key="4">
    <source>
        <dbReference type="EMBL" id="MFD1929319.1"/>
    </source>
</evidence>
<dbReference type="InterPro" id="IPR001119">
    <property type="entry name" value="SLH_dom"/>
</dbReference>
<evidence type="ECO:0000256" key="1">
    <source>
        <dbReference type="ARBA" id="ARBA00022801"/>
    </source>
</evidence>
<organism evidence="4 5">
    <name type="scientific">Sporosarcina siberiensis</name>
    <dbReference type="NCBI Taxonomy" id="1365606"/>
    <lineage>
        <taxon>Bacteria</taxon>
        <taxon>Bacillati</taxon>
        <taxon>Bacillota</taxon>
        <taxon>Bacilli</taxon>
        <taxon>Bacillales</taxon>
        <taxon>Caryophanaceae</taxon>
        <taxon>Sporosarcina</taxon>
    </lineage>
</organism>
<reference evidence="5" key="1">
    <citation type="journal article" date="2019" name="Int. J. Syst. Evol. Microbiol.">
        <title>The Global Catalogue of Microorganisms (GCM) 10K type strain sequencing project: providing services to taxonomists for standard genome sequencing and annotation.</title>
        <authorList>
            <consortium name="The Broad Institute Genomics Platform"/>
            <consortium name="The Broad Institute Genome Sequencing Center for Infectious Disease"/>
            <person name="Wu L."/>
            <person name="Ma J."/>
        </authorList>
    </citation>
    <scope>NUCLEOTIDE SEQUENCE [LARGE SCALE GENOMIC DNA]</scope>
    <source>
        <strain evidence="5">CGMCC 4.7177</strain>
    </source>
</reference>
<dbReference type="RefSeq" id="WP_381539355.1">
    <property type="nucleotide sequence ID" value="NZ_JBHUGI010000034.1"/>
</dbReference>
<dbReference type="EMBL" id="JBHUGI010000034">
    <property type="protein sequence ID" value="MFD1929319.1"/>
    <property type="molecule type" value="Genomic_DNA"/>
</dbReference>
<feature type="domain" description="SLH" evidence="3">
    <location>
        <begin position="85"/>
        <end position="148"/>
    </location>
</feature>
<keyword evidence="1 4" id="KW-0378">Hydrolase</keyword>
<keyword evidence="5" id="KW-1185">Reference proteome</keyword>
<accession>A0ABW4SJJ9</accession>
<feature type="signal peptide" evidence="2">
    <location>
        <begin position="1"/>
        <end position="28"/>
    </location>
</feature>
<name>A0ABW4SJJ9_9BACL</name>
<dbReference type="InterPro" id="IPR002508">
    <property type="entry name" value="MurNAc-LAA_cat"/>
</dbReference>
<keyword evidence="2" id="KW-0732">Signal</keyword>
<dbReference type="EC" id="3.5.1.28" evidence="4"/>
<comment type="caution">
    <text evidence="4">The sequence shown here is derived from an EMBL/GenBank/DDBJ whole genome shotgun (WGS) entry which is preliminary data.</text>
</comment>
<proteinExistence type="predicted"/>
<gene>
    <name evidence="4" type="ORF">ACFSFY_14855</name>
</gene>
<dbReference type="Gene3D" id="3.40.630.40">
    <property type="entry name" value="Zn-dependent exopeptidases"/>
    <property type="match status" value="1"/>
</dbReference>